<comment type="similarity">
    <text evidence="1">Belongs to the UPF0161 family.</text>
</comment>
<accession>A0AB39HE53</accession>
<dbReference type="SMART" id="SM01234">
    <property type="entry name" value="Haemolytic"/>
    <property type="match status" value="1"/>
</dbReference>
<dbReference type="InterPro" id="IPR002696">
    <property type="entry name" value="Membr_insert_effic_factor_YidD"/>
</dbReference>
<evidence type="ECO:0000313" key="3">
    <source>
        <dbReference type="EMBL" id="XDK25079.1"/>
    </source>
</evidence>
<dbReference type="RefSeq" id="WP_306102277.1">
    <property type="nucleotide sequence ID" value="NZ_CP162601.1"/>
</dbReference>
<keyword evidence="1" id="KW-1003">Cell membrane</keyword>
<comment type="function">
    <text evidence="1">Could be involved in insertion of integral membrane proteins into the membrane.</text>
</comment>
<evidence type="ECO:0000256" key="1">
    <source>
        <dbReference type="HAMAP-Rule" id="MF_00386"/>
    </source>
</evidence>
<comment type="subcellular location">
    <subcellularLocation>
        <location evidence="1">Cell membrane</location>
        <topology evidence="1">Peripheral membrane protein</topology>
        <orientation evidence="1">Cytoplasmic side</orientation>
    </subcellularLocation>
</comment>
<dbReference type="Pfam" id="PF01809">
    <property type="entry name" value="YidD"/>
    <property type="match status" value="1"/>
</dbReference>
<dbReference type="NCBIfam" id="TIGR00278">
    <property type="entry name" value="membrane protein insertion efficiency factor YidD"/>
    <property type="match status" value="1"/>
</dbReference>
<dbReference type="PANTHER" id="PTHR33383">
    <property type="entry name" value="MEMBRANE PROTEIN INSERTION EFFICIENCY FACTOR-RELATED"/>
    <property type="match status" value="1"/>
</dbReference>
<dbReference type="PANTHER" id="PTHR33383:SF1">
    <property type="entry name" value="MEMBRANE PROTEIN INSERTION EFFICIENCY FACTOR-RELATED"/>
    <property type="match status" value="1"/>
</dbReference>
<evidence type="ECO:0000256" key="2">
    <source>
        <dbReference type="SAM" id="Phobius"/>
    </source>
</evidence>
<keyword evidence="1 2" id="KW-0472">Membrane</keyword>
<feature type="transmembrane region" description="Helical" evidence="2">
    <location>
        <begin position="6"/>
        <end position="25"/>
    </location>
</feature>
<protein>
    <recommendedName>
        <fullName evidence="1">Putative membrane protein insertion efficiency factor</fullName>
    </recommendedName>
</protein>
<dbReference type="EMBL" id="CP162601">
    <property type="protein sequence ID" value="XDK25079.1"/>
    <property type="molecule type" value="Genomic_DNA"/>
</dbReference>
<dbReference type="KEGG" id="vih:AB0763_13265"/>
<proteinExistence type="inferred from homology"/>
<gene>
    <name evidence="3" type="primary">yidD</name>
    <name evidence="3" type="ORF">AB0763_13265</name>
</gene>
<dbReference type="GO" id="GO:0005886">
    <property type="term" value="C:plasma membrane"/>
    <property type="evidence" value="ECO:0007669"/>
    <property type="project" value="UniProtKB-SubCell"/>
</dbReference>
<sequence length="87" mass="9753">MASPVSPSPIARLVIGLIYLYRWFISPLIGPRCRFTPTCSRYAIEALKAHGFVKGCWLSGKRLLKCHPLNDGGFDPVPPVQKQDRDK</sequence>
<dbReference type="HAMAP" id="MF_00386">
    <property type="entry name" value="UPF0161_YidD"/>
    <property type="match status" value="1"/>
</dbReference>
<organism evidence="3">
    <name type="scientific">Vibrio sp. HB236076</name>
    <dbReference type="NCBI Taxonomy" id="3232307"/>
    <lineage>
        <taxon>Bacteria</taxon>
        <taxon>Pseudomonadati</taxon>
        <taxon>Pseudomonadota</taxon>
        <taxon>Gammaproteobacteria</taxon>
        <taxon>Vibrionales</taxon>
        <taxon>Vibrionaceae</taxon>
        <taxon>Vibrio</taxon>
    </lineage>
</organism>
<name>A0AB39HE53_9VIBR</name>
<keyword evidence="2" id="KW-1133">Transmembrane helix</keyword>
<dbReference type="AlphaFoldDB" id="A0AB39HE53"/>
<keyword evidence="2" id="KW-0812">Transmembrane</keyword>
<reference evidence="3" key="1">
    <citation type="submission" date="2024-07" db="EMBL/GenBank/DDBJ databases">
        <title>Genome Analysis of a Potential Novel Vibrio Species Secreting pH- and Thermo-stable Alginate Lyase and its Application in Producing Alginate Oligosaccharides.</title>
        <authorList>
            <person name="Huang H."/>
            <person name="Bao K."/>
        </authorList>
    </citation>
    <scope>NUCLEOTIDE SEQUENCE</scope>
    <source>
        <strain evidence="3">HB236076</strain>
    </source>
</reference>